<gene>
    <name evidence="4" type="ORF">SAMN04489858_109105</name>
</gene>
<evidence type="ECO:0000256" key="1">
    <source>
        <dbReference type="ARBA" id="ARBA00004328"/>
    </source>
</evidence>
<proteinExistence type="predicted"/>
<protein>
    <submittedName>
        <fullName evidence="4">Bacteriophage head to tail connecting protein</fullName>
    </submittedName>
</protein>
<dbReference type="InterPro" id="IPR020991">
    <property type="entry name" value="Connector_podovirus"/>
</dbReference>
<evidence type="ECO:0000256" key="2">
    <source>
        <dbReference type="ARBA" id="ARBA00022612"/>
    </source>
</evidence>
<sequence length="557" mass="61802">MAAKRDEMLAKTLRNRRDAMNQEFNYWQGHFRELRDVIQPSRGRFEISERRGDSSINRRILDDTAKMALRTLRAGLMSGVTSPSRPWFRLGLRGSEADSAVYEVKEWLQEAQRRMYEVMRGSNVYRMLDGLYGDLGLYGTGSSLIVQDFEDVIRAHKQQVGLFRLGDDGSGRITGLYREMKMSVRGIVETWGLDNVSDQVRRDWDQGSYYQTHDICHMVDKRADGDPEAMTSARRPWASVYWEKSKESEFLHIGGHRVRPILAPRWEAIDGEAWSVSSPGMDALGDAASLQTLQEQKAIAIQKMHNPPLQGGPMAAGSFFKNVPGGLTAMAASDLNAGGLRPVYEVRPDIQGLLLDIQETQRRIDVAFYKDLFQMTATALDGRSQITAREIAERHEEKLMALGPVLESLDHELLQPLIEATWAYMQEADIMPEAPDAVAGMPIKVEYISLLAQAQKAIGVGAIERTIGFAGTLAQVSPEVLDMLDGDKALREFADYVGGPPSILHSPEELEKRRKAKADAAAQAQAVEAAEPMAGAAKLLSEANLNGIDALQRGSAL</sequence>
<name>A0A1I0GVN5_9RHOB</name>
<organism evidence="4 5">
    <name type="scientific">Paracoccus homiensis</name>
    <dbReference type="NCBI Taxonomy" id="364199"/>
    <lineage>
        <taxon>Bacteria</taxon>
        <taxon>Pseudomonadati</taxon>
        <taxon>Pseudomonadota</taxon>
        <taxon>Alphaproteobacteria</taxon>
        <taxon>Rhodobacterales</taxon>
        <taxon>Paracoccaceae</taxon>
        <taxon>Paracoccus</taxon>
    </lineage>
</organism>
<evidence type="ECO:0000313" key="4">
    <source>
        <dbReference type="EMBL" id="SET75246.1"/>
    </source>
</evidence>
<keyword evidence="3" id="KW-0231">Viral genome packaging</keyword>
<accession>A0A1I0GVN5</accession>
<dbReference type="OrthoDB" id="1666403at2"/>
<reference evidence="4 5" key="1">
    <citation type="submission" date="2016-10" db="EMBL/GenBank/DDBJ databases">
        <authorList>
            <person name="de Groot N.N."/>
        </authorList>
    </citation>
    <scope>NUCLEOTIDE SEQUENCE [LARGE SCALE GENOMIC DNA]</scope>
    <source>
        <strain evidence="4 5">DSM 17862</strain>
    </source>
</reference>
<dbReference type="STRING" id="364199.SAMN04489858_109105"/>
<dbReference type="AlphaFoldDB" id="A0A1I0GVN5"/>
<dbReference type="Proteomes" id="UP000199180">
    <property type="component" value="Unassembled WGS sequence"/>
</dbReference>
<evidence type="ECO:0000313" key="5">
    <source>
        <dbReference type="Proteomes" id="UP000199180"/>
    </source>
</evidence>
<dbReference type="RefSeq" id="WP_090735706.1">
    <property type="nucleotide sequence ID" value="NZ_FOHO01000009.1"/>
</dbReference>
<keyword evidence="5" id="KW-1185">Reference proteome</keyword>
<keyword evidence="2" id="KW-1188">Viral release from host cell</keyword>
<evidence type="ECO:0000256" key="3">
    <source>
        <dbReference type="ARBA" id="ARBA00023219"/>
    </source>
</evidence>
<comment type="subcellular location">
    <subcellularLocation>
        <location evidence="1">Virion</location>
    </subcellularLocation>
</comment>
<dbReference type="EMBL" id="FOHO01000009">
    <property type="protein sequence ID" value="SET75246.1"/>
    <property type="molecule type" value="Genomic_DNA"/>
</dbReference>
<dbReference type="Pfam" id="PF12236">
    <property type="entry name" value="Head-tail_con"/>
    <property type="match status" value="1"/>
</dbReference>